<comment type="function">
    <text evidence="6 7">Usually encoded in the trnK tRNA gene intron. Probably assists in splicing its own and other chloroplast group II introns.</text>
</comment>
<keyword evidence="4 6" id="KW-0819">tRNA processing</keyword>
<dbReference type="InterPro" id="IPR024942">
    <property type="entry name" value="Maturase_MatK_N"/>
</dbReference>
<accession>D5FF90</accession>
<evidence type="ECO:0000259" key="8">
    <source>
        <dbReference type="Pfam" id="PF01348"/>
    </source>
</evidence>
<feature type="domain" description="Domain X" evidence="8">
    <location>
        <begin position="366"/>
        <end position="472"/>
    </location>
</feature>
<dbReference type="GO" id="GO:0009507">
    <property type="term" value="C:chloroplast"/>
    <property type="evidence" value="ECO:0007669"/>
    <property type="project" value="UniProtKB-SubCell"/>
</dbReference>
<name>D5FF90_9CONI</name>
<dbReference type="GO" id="GO:0008033">
    <property type="term" value="P:tRNA processing"/>
    <property type="evidence" value="ECO:0007669"/>
    <property type="project" value="UniProtKB-KW"/>
</dbReference>
<evidence type="ECO:0000256" key="3">
    <source>
        <dbReference type="ARBA" id="ARBA00022664"/>
    </source>
</evidence>
<proteinExistence type="inferred from homology"/>
<evidence type="ECO:0000256" key="4">
    <source>
        <dbReference type="ARBA" id="ARBA00022694"/>
    </source>
</evidence>
<organism evidence="10">
    <name type="scientific">Picea alcoquiana</name>
    <name type="common">Alcock's spruce</name>
    <dbReference type="NCBI Taxonomy" id="130203"/>
    <lineage>
        <taxon>Eukaryota</taxon>
        <taxon>Viridiplantae</taxon>
        <taxon>Streptophyta</taxon>
        <taxon>Embryophyta</taxon>
        <taxon>Tracheophyta</taxon>
        <taxon>Spermatophyta</taxon>
        <taxon>Pinopsida</taxon>
        <taxon>Pinidae</taxon>
        <taxon>Conifers I</taxon>
        <taxon>Pinales</taxon>
        <taxon>Pinaceae</taxon>
        <taxon>Picea</taxon>
    </lineage>
</organism>
<keyword evidence="2 7" id="KW-0934">Plastid</keyword>
<dbReference type="EMBL" id="EF440493">
    <property type="protein sequence ID" value="ABR67961.1"/>
    <property type="molecule type" value="Genomic_DNA"/>
</dbReference>
<evidence type="ECO:0000256" key="5">
    <source>
        <dbReference type="ARBA" id="ARBA00022884"/>
    </source>
</evidence>
<dbReference type="InterPro" id="IPR024937">
    <property type="entry name" value="Domain_X"/>
</dbReference>
<protein>
    <recommendedName>
        <fullName evidence="6">Maturase K</fullName>
    </recommendedName>
    <alternativeName>
        <fullName evidence="6">Intron maturase</fullName>
    </alternativeName>
</protein>
<dbReference type="AlphaFoldDB" id="D5FF90"/>
<dbReference type="Pfam" id="PF01348">
    <property type="entry name" value="Intron_maturas2"/>
    <property type="match status" value="1"/>
</dbReference>
<comment type="similarity">
    <text evidence="1 6">Belongs to the intron maturase 2 family. MatK subfamily.</text>
</comment>
<evidence type="ECO:0000313" key="10">
    <source>
        <dbReference type="EMBL" id="ABR67961.1"/>
    </source>
</evidence>
<comment type="subcellular location">
    <subcellularLocation>
        <location evidence="6">Plastid</location>
        <location evidence="6">Chloroplast</location>
    </subcellularLocation>
</comment>
<dbReference type="GO" id="GO:0008380">
    <property type="term" value="P:RNA splicing"/>
    <property type="evidence" value="ECO:0007669"/>
    <property type="project" value="UniProtKB-UniRule"/>
</dbReference>
<dbReference type="PANTHER" id="PTHR34811">
    <property type="entry name" value="MATURASE K"/>
    <property type="match status" value="1"/>
</dbReference>
<feature type="domain" description="Maturase MatK N-terminal" evidence="9">
    <location>
        <begin position="1"/>
        <end position="336"/>
    </location>
</feature>
<gene>
    <name evidence="6" type="primary">matK</name>
</gene>
<evidence type="ECO:0000256" key="1">
    <source>
        <dbReference type="ARBA" id="ARBA00006621"/>
    </source>
</evidence>
<reference evidence="10" key="1">
    <citation type="submission" date="2007-02" db="EMBL/GenBank/DDBJ databases">
        <title>Discordant mtDNA and cpDNA spruce phylogenies indicate geographic speciation and reticulation as driving factors for the long-term evolution in the Pinaceae.</title>
        <authorList>
            <person name="Bouille M."/>
            <person name="Bousquet J."/>
        </authorList>
    </citation>
    <scope>NUCLEOTIDE SEQUENCE</scope>
    <source>
        <tissue evidence="10">Needles</tissue>
    </source>
</reference>
<evidence type="ECO:0000256" key="6">
    <source>
        <dbReference type="HAMAP-Rule" id="MF_01390"/>
    </source>
</evidence>
<evidence type="ECO:0000256" key="7">
    <source>
        <dbReference type="RuleBase" id="RU004226"/>
    </source>
</evidence>
<dbReference type="GO" id="GO:0006397">
    <property type="term" value="P:mRNA processing"/>
    <property type="evidence" value="ECO:0007669"/>
    <property type="project" value="UniProtKB-KW"/>
</dbReference>
<keyword evidence="3 6" id="KW-0507">mRNA processing</keyword>
<dbReference type="PANTHER" id="PTHR34811:SF1">
    <property type="entry name" value="MATURASE K"/>
    <property type="match status" value="1"/>
</dbReference>
<evidence type="ECO:0000256" key="2">
    <source>
        <dbReference type="ARBA" id="ARBA00022640"/>
    </source>
</evidence>
<sequence>MDEFHRYGKEDSSWQQCFLYPLFFQEDLYAISHDHYLDGSSSSEPMEHLSSNDQFSFLTVKRLIGQIRQQNHSIVLFVNCDPNPLVDRKKSSYSESVLEGLTLVLEVPFSIRSKYSVEGMNEWKSFRSIHSIFPFLEDKFPHSNYVSDTRIPYSIHPEILVRTFRRWIGDAPSLHPLRSILYEYRNSSENRNSSESLQRSIIVVPKVNTRFFLFLWNNYVYECESILVSLLKRSSHSRSLSHGSFPQRTHFHRKIKNIFLFSRRNSFQSIWSLKDPNIHYVRYGERSIIAIKGTHLLVKKYRYYLPIFRQCYFHLWNEPYRVCSHQLSKNCSSSLGYFLRVRMKPLLVKTKMLDELFIADLITDEFDPIVPIVPIIGLLSREKFCDISGRPISKLSWTSLTDDDILDRFDRIWRNLFHYYSGSFGRDGLYRIKYILSLSCAKTLACKHKSTIRVVRKELGPELFKKSFSKERELDSPPFSSKAAARSQRERIWHSDIPQINPLAHSWQKIQDLKIENLFDQ</sequence>
<dbReference type="GO" id="GO:0003723">
    <property type="term" value="F:RNA binding"/>
    <property type="evidence" value="ECO:0007669"/>
    <property type="project" value="UniProtKB-KW"/>
</dbReference>
<keyword evidence="5 6" id="KW-0694">RNA-binding</keyword>
<dbReference type="HAMAP" id="MF_01390">
    <property type="entry name" value="MatK"/>
    <property type="match status" value="1"/>
</dbReference>
<keyword evidence="7 10" id="KW-0150">Chloroplast</keyword>
<geneLocation type="chloroplast" evidence="10"/>
<dbReference type="InterPro" id="IPR002866">
    <property type="entry name" value="Maturase_MatK"/>
</dbReference>
<dbReference type="Pfam" id="PF01824">
    <property type="entry name" value="MatK_N"/>
    <property type="match status" value="1"/>
</dbReference>
<evidence type="ECO:0000259" key="9">
    <source>
        <dbReference type="Pfam" id="PF01824"/>
    </source>
</evidence>